<dbReference type="EMBL" id="CP066308">
    <property type="protein sequence ID" value="QQE73310.1"/>
    <property type="molecule type" value="Genomic_DNA"/>
</dbReference>
<keyword evidence="10 11" id="KW-0350">Heme biosynthesis</keyword>
<comment type="similarity">
    <text evidence="4 11">Belongs to the protoporphyrinogen/coproporphyrinogen oxidase family. Coproporphyrinogen III oxidase subfamily.</text>
</comment>
<dbReference type="RefSeq" id="WP_198826936.1">
    <property type="nucleotide sequence ID" value="NZ_CP066308.1"/>
</dbReference>
<comment type="pathway">
    <text evidence="3 11">Porphyrin-containing compound metabolism; protoheme biosynthesis.</text>
</comment>
<comment type="subcellular location">
    <subcellularLocation>
        <location evidence="11">Cytoplasm</location>
    </subcellularLocation>
</comment>
<proteinExistence type="inferred from homology"/>
<evidence type="ECO:0000256" key="10">
    <source>
        <dbReference type="ARBA" id="ARBA00023133"/>
    </source>
</evidence>
<evidence type="ECO:0000256" key="4">
    <source>
        <dbReference type="ARBA" id="ARBA00008310"/>
    </source>
</evidence>
<dbReference type="PANTHER" id="PTHR42923">
    <property type="entry name" value="PROTOPORPHYRINOGEN OXIDASE"/>
    <property type="match status" value="1"/>
</dbReference>
<dbReference type="GO" id="GO:0004729">
    <property type="term" value="F:oxygen-dependent protoporphyrinogen oxidase activity"/>
    <property type="evidence" value="ECO:0007669"/>
    <property type="project" value="UniProtKB-UniRule"/>
</dbReference>
<keyword evidence="7 11" id="KW-0285">Flavoprotein</keyword>
<evidence type="ECO:0000256" key="9">
    <source>
        <dbReference type="ARBA" id="ARBA00023002"/>
    </source>
</evidence>
<dbReference type="SUPFAM" id="SSF51905">
    <property type="entry name" value="FAD/NAD(P)-binding domain"/>
    <property type="match status" value="1"/>
</dbReference>
<dbReference type="EC" id="1.3.3.15" evidence="5 11"/>
<accession>A0A7T5EIT6</accession>
<sequence>MSAKQLHVTIVGGGMTGLTAAYYLQKWSREKGLNLRFTLLESSDRVGGKVQTWRHEGFTIELGADSFLERKTSAVELIREVGLGDRLVNNQAGQAYIMHKDRLYSVPEGAVMGVPTKLMPFATTPLISPWGKLRAAADLLLPGAQSGEDESVGDFFRRRLGDEVIENIIEPLISGVYGGNIDKLSLLSTFPQYAQMEKQSRSLILAMKNSRQQQKPQAEPKRTKGMFMTLTSGLQSLAERLEELLPEDAVRKQTSVKRLGKREEGGYSLELSSGEVLKTDAVILAIPHHLAQDVVKECVEIPPLSGAKPTLMATVALAYPEEGVRVDREGTGFVVPRKENCTITACTWTQRKWPHTTPPGKALVRCYVGKPGAEEIVERSDEEIVRVVIRDLQKVMQIDERPEFYRVTRWNRGLPYLVGHRQWVSGITARMKEHLPGVWLTGGSYGGVGVPDCIDQAKQTVQELLDHCTSKPGN</sequence>
<evidence type="ECO:0000256" key="5">
    <source>
        <dbReference type="ARBA" id="ARBA00012402"/>
    </source>
</evidence>
<dbReference type="Proteomes" id="UP000677234">
    <property type="component" value="Chromosome"/>
</dbReference>
<name>A0A7T5EIT6_9BACL</name>
<evidence type="ECO:0000256" key="7">
    <source>
        <dbReference type="ARBA" id="ARBA00022630"/>
    </source>
</evidence>
<dbReference type="InterPro" id="IPR050464">
    <property type="entry name" value="Zeta_carotene_desat/Oxidored"/>
</dbReference>
<keyword evidence="9 11" id="KW-0560">Oxidoreductase</keyword>
<dbReference type="Gene3D" id="3.90.660.20">
    <property type="entry name" value="Protoporphyrinogen oxidase, mitochondrial, domain 2"/>
    <property type="match status" value="1"/>
</dbReference>
<evidence type="ECO:0000313" key="14">
    <source>
        <dbReference type="EMBL" id="QUO40391.1"/>
    </source>
</evidence>
<dbReference type="InterPro" id="IPR004572">
    <property type="entry name" value="Protoporphyrinogen_oxidase"/>
</dbReference>
<dbReference type="KEGG" id="bcop:JD108_15560"/>
<dbReference type="Gene3D" id="1.10.3110.10">
    <property type="entry name" value="protoporphyrinogen ix oxidase, domain 3"/>
    <property type="match status" value="1"/>
</dbReference>
<comment type="cofactor">
    <cofactor evidence="2 11">
        <name>FAD</name>
        <dbReference type="ChEBI" id="CHEBI:57692"/>
    </cofactor>
</comment>
<evidence type="ECO:0000256" key="11">
    <source>
        <dbReference type="RuleBase" id="RU364052"/>
    </source>
</evidence>
<feature type="domain" description="Amine oxidase" evidence="12">
    <location>
        <begin position="15"/>
        <end position="465"/>
    </location>
</feature>
<evidence type="ECO:0000259" key="12">
    <source>
        <dbReference type="Pfam" id="PF01593"/>
    </source>
</evidence>
<dbReference type="NCBIfam" id="NF008845">
    <property type="entry name" value="PRK11883.1-5"/>
    <property type="match status" value="1"/>
</dbReference>
<evidence type="ECO:0000313" key="15">
    <source>
        <dbReference type="Proteomes" id="UP000595847"/>
    </source>
</evidence>
<evidence type="ECO:0000256" key="8">
    <source>
        <dbReference type="ARBA" id="ARBA00022827"/>
    </source>
</evidence>
<keyword evidence="16" id="KW-1185">Reference proteome</keyword>
<evidence type="ECO:0000256" key="1">
    <source>
        <dbReference type="ARBA" id="ARBA00001755"/>
    </source>
</evidence>
<dbReference type="Proteomes" id="UP000595847">
    <property type="component" value="Chromosome"/>
</dbReference>
<dbReference type="UniPathway" id="UPA00252"/>
<protein>
    <recommendedName>
        <fullName evidence="6 11">Coproporphyrinogen III oxidase</fullName>
        <ecNumber evidence="5 11">1.3.3.15</ecNumber>
    </recommendedName>
</protein>
<gene>
    <name evidence="13" type="primary">hemY</name>
    <name evidence="13" type="ORF">JD108_15560</name>
    <name evidence="14" type="ORF">KDJ56_15505</name>
</gene>
<dbReference type="GO" id="GO:0005737">
    <property type="term" value="C:cytoplasm"/>
    <property type="evidence" value="ECO:0007669"/>
    <property type="project" value="UniProtKB-SubCell"/>
</dbReference>
<evidence type="ECO:0000256" key="2">
    <source>
        <dbReference type="ARBA" id="ARBA00001974"/>
    </source>
</evidence>
<dbReference type="AlphaFoldDB" id="A0A7T5EIT6"/>
<dbReference type="Pfam" id="PF01593">
    <property type="entry name" value="Amino_oxidase"/>
    <property type="match status" value="1"/>
</dbReference>
<reference evidence="13 15" key="1">
    <citation type="submission" date="2020-12" db="EMBL/GenBank/DDBJ databases">
        <title>strain FJAT-54423T represents a novel species of the genus Brevibacillus.</title>
        <authorList>
            <person name="Tang R."/>
        </authorList>
    </citation>
    <scope>NUCLEOTIDE SEQUENCE [LARGE SCALE GENOMIC DNA]</scope>
    <source>
        <strain evidence="13 15">FJAT-54423</strain>
    </source>
</reference>
<comment type="catalytic activity">
    <reaction evidence="1">
        <text>coproporphyrinogen III + 3 O2 = coproporphyrin III + 3 H2O2</text>
        <dbReference type="Rhea" id="RHEA:43436"/>
        <dbReference type="ChEBI" id="CHEBI:15379"/>
        <dbReference type="ChEBI" id="CHEBI:16240"/>
        <dbReference type="ChEBI" id="CHEBI:57309"/>
        <dbReference type="ChEBI" id="CHEBI:131725"/>
        <dbReference type="EC" id="1.3.3.15"/>
    </reaction>
    <physiologicalReaction direction="left-to-right" evidence="1">
        <dbReference type="Rhea" id="RHEA:43437"/>
    </physiologicalReaction>
</comment>
<dbReference type="InterPro" id="IPR036188">
    <property type="entry name" value="FAD/NAD-bd_sf"/>
</dbReference>
<evidence type="ECO:0000313" key="13">
    <source>
        <dbReference type="EMBL" id="QQE73310.1"/>
    </source>
</evidence>
<dbReference type="PANTHER" id="PTHR42923:SF3">
    <property type="entry name" value="PROTOPORPHYRINOGEN OXIDASE"/>
    <property type="match status" value="1"/>
</dbReference>
<keyword evidence="11" id="KW-0963">Cytoplasm</keyword>
<comment type="function">
    <text evidence="11">Involved in coproporphyrin-dependent heme b biosynthesis. Catalyzes the oxidation of coproporphyrinogen III to coproporphyrin III.</text>
</comment>
<dbReference type="NCBIfam" id="TIGR00562">
    <property type="entry name" value="proto_IX_ox"/>
    <property type="match status" value="1"/>
</dbReference>
<dbReference type="SUPFAM" id="SSF54373">
    <property type="entry name" value="FAD-linked reductases, C-terminal domain"/>
    <property type="match status" value="1"/>
</dbReference>
<dbReference type="InterPro" id="IPR002937">
    <property type="entry name" value="Amino_oxidase"/>
</dbReference>
<organism evidence="13 15">
    <name type="scientific">Brevibacillus composti</name>
    <dbReference type="NCBI Taxonomy" id="2796470"/>
    <lineage>
        <taxon>Bacteria</taxon>
        <taxon>Bacillati</taxon>
        <taxon>Bacillota</taxon>
        <taxon>Bacilli</taxon>
        <taxon>Bacillales</taxon>
        <taxon>Paenibacillaceae</taxon>
        <taxon>Brevibacillus</taxon>
    </lineage>
</organism>
<evidence type="ECO:0000256" key="3">
    <source>
        <dbReference type="ARBA" id="ARBA00004744"/>
    </source>
</evidence>
<evidence type="ECO:0000313" key="16">
    <source>
        <dbReference type="Proteomes" id="UP000677234"/>
    </source>
</evidence>
<reference evidence="14" key="2">
    <citation type="submission" date="2021-04" db="EMBL/GenBank/DDBJ databases">
        <title>Brevibacillus composti FJAT-54423, complete genome.</title>
        <authorList>
            <person name="Tang R."/>
        </authorList>
    </citation>
    <scope>NUCLEOTIDE SEQUENCE</scope>
    <source>
        <strain evidence="14">FJAT-54424</strain>
    </source>
</reference>
<keyword evidence="8 11" id="KW-0274">FAD</keyword>
<evidence type="ECO:0000256" key="6">
    <source>
        <dbReference type="ARBA" id="ARBA00019046"/>
    </source>
</evidence>
<dbReference type="Gene3D" id="3.50.50.60">
    <property type="entry name" value="FAD/NAD(P)-binding domain"/>
    <property type="match status" value="1"/>
</dbReference>
<dbReference type="GO" id="GO:0006783">
    <property type="term" value="P:heme biosynthetic process"/>
    <property type="evidence" value="ECO:0007669"/>
    <property type="project" value="UniProtKB-UniRule"/>
</dbReference>
<dbReference type="EMBL" id="CP073708">
    <property type="protein sequence ID" value="QUO40391.1"/>
    <property type="molecule type" value="Genomic_DNA"/>
</dbReference>